<gene>
    <name evidence="1" type="ORF">GCM10011512_16410</name>
</gene>
<sequence length="62" mass="6910">MRHFIGESTAAGCSVVVRPDASDTLAEQEARKSFFLGLGFRELVLDPGIRFLPDWLMGRLND</sequence>
<reference evidence="2" key="1">
    <citation type="journal article" date="2019" name="Int. J. Syst. Evol. Microbiol.">
        <title>The Global Catalogue of Microorganisms (GCM) 10K type strain sequencing project: providing services to taxonomists for standard genome sequencing and annotation.</title>
        <authorList>
            <consortium name="The Broad Institute Genomics Platform"/>
            <consortium name="The Broad Institute Genome Sequencing Center for Infectious Disease"/>
            <person name="Wu L."/>
            <person name="Ma J."/>
        </authorList>
    </citation>
    <scope>NUCLEOTIDE SEQUENCE [LARGE SCALE GENOMIC DNA]</scope>
    <source>
        <strain evidence="2">CGMCC 1.15480</strain>
    </source>
</reference>
<protein>
    <submittedName>
        <fullName evidence="1">Uncharacterized protein</fullName>
    </submittedName>
</protein>
<accession>A0ABQ1P3A7</accession>
<evidence type="ECO:0000313" key="1">
    <source>
        <dbReference type="EMBL" id="GGC90197.1"/>
    </source>
</evidence>
<keyword evidence="2" id="KW-1185">Reference proteome</keyword>
<comment type="caution">
    <text evidence="1">The sequence shown here is derived from an EMBL/GenBank/DDBJ whole genome shotgun (WGS) entry which is preliminary data.</text>
</comment>
<evidence type="ECO:0000313" key="2">
    <source>
        <dbReference type="Proteomes" id="UP000597761"/>
    </source>
</evidence>
<dbReference type="EMBL" id="BMJI01000008">
    <property type="protein sequence ID" value="GGC90197.1"/>
    <property type="molecule type" value="Genomic_DNA"/>
</dbReference>
<dbReference type="Proteomes" id="UP000597761">
    <property type="component" value="Unassembled WGS sequence"/>
</dbReference>
<dbReference type="RefSeq" id="WP_188667860.1">
    <property type="nucleotide sequence ID" value="NZ_BMJI01000008.1"/>
</dbReference>
<organism evidence="1 2">
    <name type="scientific">Tersicoccus solisilvae</name>
    <dbReference type="NCBI Taxonomy" id="1882339"/>
    <lineage>
        <taxon>Bacteria</taxon>
        <taxon>Bacillati</taxon>
        <taxon>Actinomycetota</taxon>
        <taxon>Actinomycetes</taxon>
        <taxon>Micrococcales</taxon>
        <taxon>Micrococcaceae</taxon>
        <taxon>Tersicoccus</taxon>
    </lineage>
</organism>
<name>A0ABQ1P3A7_9MICC</name>
<proteinExistence type="predicted"/>